<dbReference type="Proteomes" id="UP000321039">
    <property type="component" value="Unassembled WGS sequence"/>
</dbReference>
<feature type="transmembrane region" description="Helical" evidence="1">
    <location>
        <begin position="6"/>
        <end position="24"/>
    </location>
</feature>
<evidence type="ECO:0000256" key="1">
    <source>
        <dbReference type="SAM" id="Phobius"/>
    </source>
</evidence>
<evidence type="ECO:0000313" key="2">
    <source>
        <dbReference type="EMBL" id="TXS93014.1"/>
    </source>
</evidence>
<feature type="transmembrane region" description="Helical" evidence="1">
    <location>
        <begin position="86"/>
        <end position="106"/>
    </location>
</feature>
<sequence length="116" mass="12702">MQELTALSLLQWLAVGEFLIMYGISLKLSGRGYVPGLCLCLFGTTILIIKLVLMPLILWTLSPLAQFSQCSLRQTLHAETLVCGRAMGSAYACFAAAGTAVVWQFIAEKVFDKEAR</sequence>
<evidence type="ECO:0000313" key="3">
    <source>
        <dbReference type="Proteomes" id="UP000321039"/>
    </source>
</evidence>
<keyword evidence="1" id="KW-0472">Membrane</keyword>
<feature type="transmembrane region" description="Helical" evidence="1">
    <location>
        <begin position="36"/>
        <end position="59"/>
    </location>
</feature>
<protein>
    <submittedName>
        <fullName evidence="2">Uncharacterized protein</fullName>
    </submittedName>
</protein>
<keyword evidence="3" id="KW-1185">Reference proteome</keyword>
<dbReference type="AlphaFoldDB" id="A0A5C8ZZ47"/>
<dbReference type="RefSeq" id="WP_148069015.1">
    <property type="nucleotide sequence ID" value="NZ_VRZA01000004.1"/>
</dbReference>
<organism evidence="2 3">
    <name type="scientific">Parahaliea maris</name>
    <dbReference type="NCBI Taxonomy" id="2716870"/>
    <lineage>
        <taxon>Bacteria</taxon>
        <taxon>Pseudomonadati</taxon>
        <taxon>Pseudomonadota</taxon>
        <taxon>Gammaproteobacteria</taxon>
        <taxon>Cellvibrionales</taxon>
        <taxon>Halieaceae</taxon>
        <taxon>Parahaliea</taxon>
    </lineage>
</organism>
<keyword evidence="1" id="KW-1133">Transmembrane helix</keyword>
<gene>
    <name evidence="2" type="ORF">FV139_13775</name>
</gene>
<accession>A0A5C8ZZ47</accession>
<dbReference type="EMBL" id="VRZA01000004">
    <property type="protein sequence ID" value="TXS93014.1"/>
    <property type="molecule type" value="Genomic_DNA"/>
</dbReference>
<comment type="caution">
    <text evidence="2">The sequence shown here is derived from an EMBL/GenBank/DDBJ whole genome shotgun (WGS) entry which is preliminary data.</text>
</comment>
<reference evidence="2 3" key="1">
    <citation type="submission" date="2019-08" db="EMBL/GenBank/DDBJ databases">
        <title>Parahaliea maris sp. nov., isolated from the surface seawater.</title>
        <authorList>
            <person name="Liu Y."/>
        </authorList>
    </citation>
    <scope>NUCLEOTIDE SEQUENCE [LARGE SCALE GENOMIC DNA]</scope>
    <source>
        <strain evidence="2 3">HSLHS9</strain>
    </source>
</reference>
<proteinExistence type="predicted"/>
<name>A0A5C8ZZ47_9GAMM</name>
<keyword evidence="1" id="KW-0812">Transmembrane</keyword>